<evidence type="ECO:0000313" key="13">
    <source>
        <dbReference type="Proteomes" id="UP001209878"/>
    </source>
</evidence>
<feature type="domain" description="EGF-like" evidence="11">
    <location>
        <begin position="233"/>
        <end position="269"/>
    </location>
</feature>
<keyword evidence="13" id="KW-1185">Reference proteome</keyword>
<feature type="transmembrane region" description="Helical" evidence="10">
    <location>
        <begin position="285"/>
        <end position="311"/>
    </location>
</feature>
<keyword evidence="10" id="KW-0472">Membrane</keyword>
<dbReference type="InterPro" id="IPR051022">
    <property type="entry name" value="Notch_Cell-Fate_Det"/>
</dbReference>
<keyword evidence="7" id="KW-0325">Glycoprotein</keyword>
<keyword evidence="10" id="KW-0812">Transmembrane</keyword>
<keyword evidence="2 8" id="KW-0245">EGF-like domain</keyword>
<dbReference type="PANTHER" id="PTHR24049:SF29">
    <property type="entry name" value="EGF-LIKE DOMAIN-CONTAINING PROTEIN"/>
    <property type="match status" value="1"/>
</dbReference>
<evidence type="ECO:0000256" key="2">
    <source>
        <dbReference type="ARBA" id="ARBA00022536"/>
    </source>
</evidence>
<keyword evidence="4" id="KW-0677">Repeat</keyword>
<evidence type="ECO:0000256" key="5">
    <source>
        <dbReference type="ARBA" id="ARBA00022782"/>
    </source>
</evidence>
<evidence type="ECO:0000256" key="1">
    <source>
        <dbReference type="ARBA" id="ARBA00022473"/>
    </source>
</evidence>
<evidence type="ECO:0000256" key="4">
    <source>
        <dbReference type="ARBA" id="ARBA00022737"/>
    </source>
</evidence>
<dbReference type="PRINTS" id="PR00010">
    <property type="entry name" value="EGFBLOOD"/>
</dbReference>
<reference evidence="12" key="1">
    <citation type="journal article" date="2023" name="Mol. Biol. Evol.">
        <title>Third-Generation Sequencing Reveals the Adaptive Role of the Epigenome in Three Deep-Sea Polychaetes.</title>
        <authorList>
            <person name="Perez M."/>
            <person name="Aroh O."/>
            <person name="Sun Y."/>
            <person name="Lan Y."/>
            <person name="Juniper S.K."/>
            <person name="Young C.R."/>
            <person name="Angers B."/>
            <person name="Qian P.Y."/>
        </authorList>
    </citation>
    <scope>NUCLEOTIDE SEQUENCE</scope>
    <source>
        <strain evidence="12">R07B-5</strain>
    </source>
</reference>
<dbReference type="EMBL" id="JAODUO010002180">
    <property type="protein sequence ID" value="KAK2154457.1"/>
    <property type="molecule type" value="Genomic_DNA"/>
</dbReference>
<feature type="disulfide bond" evidence="8">
    <location>
        <begin position="259"/>
        <end position="268"/>
    </location>
</feature>
<protein>
    <recommendedName>
        <fullName evidence="11">EGF-like domain-containing protein</fullName>
    </recommendedName>
</protein>
<dbReference type="CDD" id="cd00054">
    <property type="entry name" value="EGF_CA"/>
    <property type="match status" value="2"/>
</dbReference>
<feature type="region of interest" description="Disordered" evidence="9">
    <location>
        <begin position="329"/>
        <end position="353"/>
    </location>
</feature>
<evidence type="ECO:0000256" key="9">
    <source>
        <dbReference type="SAM" id="MobiDB-lite"/>
    </source>
</evidence>
<name>A0AAD9JKS0_RIDPI</name>
<dbReference type="PROSITE" id="PS50026">
    <property type="entry name" value="EGF_3"/>
    <property type="match status" value="2"/>
</dbReference>
<gene>
    <name evidence="12" type="ORF">NP493_2184g00008</name>
</gene>
<evidence type="ECO:0000256" key="6">
    <source>
        <dbReference type="ARBA" id="ARBA00023157"/>
    </source>
</evidence>
<comment type="caution">
    <text evidence="8">Lacks conserved residue(s) required for the propagation of feature annotation.</text>
</comment>
<dbReference type="InterPro" id="IPR001774">
    <property type="entry name" value="DSL"/>
</dbReference>
<dbReference type="SMART" id="SM00181">
    <property type="entry name" value="EGF"/>
    <property type="match status" value="6"/>
</dbReference>
<dbReference type="PROSITE" id="PS01186">
    <property type="entry name" value="EGF_2"/>
    <property type="match status" value="2"/>
</dbReference>
<feature type="domain" description="EGF-like" evidence="11">
    <location>
        <begin position="83"/>
        <end position="120"/>
    </location>
</feature>
<dbReference type="InterPro" id="IPR001881">
    <property type="entry name" value="EGF-like_Ca-bd_dom"/>
</dbReference>
<dbReference type="SUPFAM" id="SSF57196">
    <property type="entry name" value="EGF/Laminin"/>
    <property type="match status" value="2"/>
</dbReference>
<accession>A0AAD9JKS0</accession>
<dbReference type="FunFam" id="2.10.25.10:FF:000122">
    <property type="entry name" value="Protein crumbs homolog 2"/>
    <property type="match status" value="1"/>
</dbReference>
<feature type="disulfide bond" evidence="8">
    <location>
        <begin position="110"/>
        <end position="119"/>
    </location>
</feature>
<evidence type="ECO:0000256" key="3">
    <source>
        <dbReference type="ARBA" id="ARBA00022729"/>
    </source>
</evidence>
<evidence type="ECO:0000256" key="8">
    <source>
        <dbReference type="PROSITE-ProRule" id="PRU00076"/>
    </source>
</evidence>
<dbReference type="GO" id="GO:0005509">
    <property type="term" value="F:calcium ion binding"/>
    <property type="evidence" value="ECO:0007669"/>
    <property type="project" value="InterPro"/>
</dbReference>
<feature type="compositionally biased region" description="Polar residues" evidence="9">
    <location>
        <begin position="329"/>
        <end position="340"/>
    </location>
</feature>
<dbReference type="Gene3D" id="2.10.25.10">
    <property type="entry name" value="Laminin"/>
    <property type="match status" value="2"/>
</dbReference>
<proteinExistence type="predicted"/>
<evidence type="ECO:0000259" key="11">
    <source>
        <dbReference type="PROSITE" id="PS50026"/>
    </source>
</evidence>
<dbReference type="PROSITE" id="PS00022">
    <property type="entry name" value="EGF_1"/>
    <property type="match status" value="2"/>
</dbReference>
<dbReference type="AlphaFoldDB" id="A0AAD9JKS0"/>
<dbReference type="GO" id="GO:0007154">
    <property type="term" value="P:cell communication"/>
    <property type="evidence" value="ECO:0007669"/>
    <property type="project" value="InterPro"/>
</dbReference>
<dbReference type="GO" id="GO:0030154">
    <property type="term" value="P:cell differentiation"/>
    <property type="evidence" value="ECO:0007669"/>
    <property type="project" value="UniProtKB-KW"/>
</dbReference>
<keyword evidence="3" id="KW-0732">Signal</keyword>
<evidence type="ECO:0000313" key="12">
    <source>
        <dbReference type="EMBL" id="KAK2154457.1"/>
    </source>
</evidence>
<organism evidence="12 13">
    <name type="scientific">Ridgeia piscesae</name>
    <name type="common">Tubeworm</name>
    <dbReference type="NCBI Taxonomy" id="27915"/>
    <lineage>
        <taxon>Eukaryota</taxon>
        <taxon>Metazoa</taxon>
        <taxon>Spiralia</taxon>
        <taxon>Lophotrochozoa</taxon>
        <taxon>Annelida</taxon>
        <taxon>Polychaeta</taxon>
        <taxon>Sedentaria</taxon>
        <taxon>Canalipalpata</taxon>
        <taxon>Sabellida</taxon>
        <taxon>Siboglinidae</taxon>
        <taxon>Ridgeia</taxon>
    </lineage>
</organism>
<dbReference type="GO" id="GO:0016020">
    <property type="term" value="C:membrane"/>
    <property type="evidence" value="ECO:0007669"/>
    <property type="project" value="InterPro"/>
</dbReference>
<sequence>MNSVTVAGECRSTDSCDGHYRCHPDTGEKICSAGYKGAECKERDVQGEDPACPTIGQCKNGGNCWNHTCCCAKGYEGQLCGSDIIECRSSPCTNGGTCNEGDIGEYRCKCLEGYTGHNCDVSIHVITTEVVKTTPGIVVTTPKVVTTPLTVTPPRVEPCEPNDSCDGHYTCDRATGQKVCLSGYKGADCKSRVFTGARDPQCPAGGVCENGGTCWHNTCCCVAGYVGVVCQGRIVECLSQPCQHGGTCREELGSYTCQCPHGFGGVNCQIPKQSTTEGAERTGGFSAVVIAAIAGGVIVCFIIVFILGVVWGRRRQPLPTTGNKYATVETSGVTSQTSQAELEGGEPQATEGDKHYERLNEGIYAELQHTEDIEQPPRDVSTYEHIHLTPREASTYEHVDQM</sequence>
<dbReference type="FunFam" id="2.10.25.10:FF:000100">
    <property type="entry name" value="neurogenic locus notch homolog protein 3"/>
    <property type="match status" value="1"/>
</dbReference>
<dbReference type="Pfam" id="PF01414">
    <property type="entry name" value="DSL"/>
    <property type="match status" value="1"/>
</dbReference>
<dbReference type="Gene3D" id="2.10.25.140">
    <property type="match status" value="2"/>
</dbReference>
<evidence type="ECO:0000256" key="7">
    <source>
        <dbReference type="ARBA" id="ARBA00023180"/>
    </source>
</evidence>
<keyword evidence="5" id="KW-0221">Differentiation</keyword>
<keyword evidence="6 8" id="KW-1015">Disulfide bond</keyword>
<dbReference type="SMART" id="SM00179">
    <property type="entry name" value="EGF_CA"/>
    <property type="match status" value="2"/>
</dbReference>
<dbReference type="Pfam" id="PF00008">
    <property type="entry name" value="EGF"/>
    <property type="match status" value="2"/>
</dbReference>
<dbReference type="PANTHER" id="PTHR24049">
    <property type="entry name" value="CRUMBS FAMILY MEMBER"/>
    <property type="match status" value="1"/>
</dbReference>
<comment type="caution">
    <text evidence="12">The sequence shown here is derived from an EMBL/GenBank/DDBJ whole genome shotgun (WGS) entry which is preliminary data.</text>
</comment>
<evidence type="ECO:0000256" key="10">
    <source>
        <dbReference type="SAM" id="Phobius"/>
    </source>
</evidence>
<dbReference type="InterPro" id="IPR000742">
    <property type="entry name" value="EGF"/>
</dbReference>
<dbReference type="Proteomes" id="UP001209878">
    <property type="component" value="Unassembled WGS sequence"/>
</dbReference>
<keyword evidence="10" id="KW-1133">Transmembrane helix</keyword>
<keyword evidence="1" id="KW-0217">Developmental protein</keyword>